<keyword evidence="2" id="KW-1185">Reference proteome</keyword>
<protein>
    <submittedName>
        <fullName evidence="1">Uncharacterized protein</fullName>
    </submittedName>
</protein>
<accession>A0ACC1PLH7</accession>
<sequence length="338" mass="39571">MAESREDMGDECQSTSSSSAGPRNRTKQAHSKGILARFKNNRARQDARVNRVDRLIRFIEKIQHETYIGRKEVIPKQLFPKDYIELLVEIDKRDQDFRDFFHHGLRYEYRQSIHGKEQFTVLRLSAFRITWSQSTAKLEARAMELIEEGAGRIRTVVGLNFFETWRIWNTIYDQIGDGRNPGRGPFSAFTWRAVFDSDGQQVFNANGRPKVQKNNYIFCDHAGTANPTERLQLSLRDFVPARVIKYEQWDKAKDLGDVKLEIDTSTMLGYFDAALKKQKHEDENSESKMVRMQQDTRRRKEEQAARRRAHAEQEHRQWDISNLIEIGGHRLRKVPGRA</sequence>
<proteinExistence type="predicted"/>
<reference evidence="1" key="1">
    <citation type="submission" date="2022-10" db="EMBL/GenBank/DDBJ databases">
        <title>Genome Sequence of Xylaria curta.</title>
        <authorList>
            <person name="Buettner E."/>
        </authorList>
    </citation>
    <scope>NUCLEOTIDE SEQUENCE</scope>
    <source>
        <strain evidence="1">Babe10</strain>
    </source>
</reference>
<organism evidence="1 2">
    <name type="scientific">Xylaria curta</name>
    <dbReference type="NCBI Taxonomy" id="42375"/>
    <lineage>
        <taxon>Eukaryota</taxon>
        <taxon>Fungi</taxon>
        <taxon>Dikarya</taxon>
        <taxon>Ascomycota</taxon>
        <taxon>Pezizomycotina</taxon>
        <taxon>Sordariomycetes</taxon>
        <taxon>Xylariomycetidae</taxon>
        <taxon>Xylariales</taxon>
        <taxon>Xylariaceae</taxon>
        <taxon>Xylaria</taxon>
    </lineage>
</organism>
<name>A0ACC1PLH7_9PEZI</name>
<gene>
    <name evidence="1" type="ORF">NUW58_g1403</name>
</gene>
<dbReference type="Proteomes" id="UP001143856">
    <property type="component" value="Unassembled WGS sequence"/>
</dbReference>
<evidence type="ECO:0000313" key="2">
    <source>
        <dbReference type="Proteomes" id="UP001143856"/>
    </source>
</evidence>
<dbReference type="EMBL" id="JAPDGR010000151">
    <property type="protein sequence ID" value="KAJ2994966.1"/>
    <property type="molecule type" value="Genomic_DNA"/>
</dbReference>
<comment type="caution">
    <text evidence="1">The sequence shown here is derived from an EMBL/GenBank/DDBJ whole genome shotgun (WGS) entry which is preliminary data.</text>
</comment>
<evidence type="ECO:0000313" key="1">
    <source>
        <dbReference type="EMBL" id="KAJ2994966.1"/>
    </source>
</evidence>